<proteinExistence type="predicted"/>
<sequence length="309" mass="33730">MSAANTMYTSDDPRSKLTSGSAVSGGAPVATGFGPSHYVMFGSTPPQIDDETGQTWFGRGQNFVVAYTRAKPGAVFERKGQADEYVLLIEDRDVPAVITANGQVEQVPGYAIVIVPPGKSSIALPEGGEIVRLFSRENGDVAALAANAAGYAVQQPNIPAYQTWPEPPGGYRIRPYSLDVPAQPGRFGRIWRCTTFMVNVFEPDGPRDTTKLSPHFHDDFEQCSLALGGSYVHHLRWPWTANQAEWRDDEHMVCPAPSIAVIPPKSIHTSASIAPQDNRLVDVFAPPRRDFSQMEGWVLNADDYPMPEA</sequence>
<keyword evidence="3" id="KW-1185">Reference proteome</keyword>
<dbReference type="InterPro" id="IPR014710">
    <property type="entry name" value="RmlC-like_jellyroll"/>
</dbReference>
<evidence type="ECO:0000313" key="2">
    <source>
        <dbReference type="EMBL" id="MBB5985183.1"/>
    </source>
</evidence>
<evidence type="ECO:0000313" key="3">
    <source>
        <dbReference type="Proteomes" id="UP001138540"/>
    </source>
</evidence>
<dbReference type="Proteomes" id="UP001138540">
    <property type="component" value="Unassembled WGS sequence"/>
</dbReference>
<dbReference type="SUPFAM" id="SSF51182">
    <property type="entry name" value="RmlC-like cupins"/>
    <property type="match status" value="1"/>
</dbReference>
<accession>A0ABR6ND29</accession>
<dbReference type="EMBL" id="JACHKA010000001">
    <property type="protein sequence ID" value="MBB5985183.1"/>
    <property type="molecule type" value="Genomic_DNA"/>
</dbReference>
<organism evidence="2 3">
    <name type="scientific">Sphingobium lignivorans</name>
    <dbReference type="NCBI Taxonomy" id="2735886"/>
    <lineage>
        <taxon>Bacteria</taxon>
        <taxon>Pseudomonadati</taxon>
        <taxon>Pseudomonadota</taxon>
        <taxon>Alphaproteobacteria</taxon>
        <taxon>Sphingomonadales</taxon>
        <taxon>Sphingomonadaceae</taxon>
        <taxon>Sphingobium</taxon>
    </lineage>
</organism>
<gene>
    <name evidence="2" type="ORF">HNP60_001157</name>
</gene>
<reference evidence="2 3" key="1">
    <citation type="submission" date="2020-08" db="EMBL/GenBank/DDBJ databases">
        <title>Exploring microbial biodiversity for novel pathways involved in the catabolism of aromatic compounds derived from lignin.</title>
        <authorList>
            <person name="Elkins J."/>
        </authorList>
    </citation>
    <scope>NUCLEOTIDE SEQUENCE [LARGE SCALE GENOMIC DNA]</scope>
    <source>
        <strain evidence="2 3">B1D3A</strain>
    </source>
</reference>
<dbReference type="InterPro" id="IPR011051">
    <property type="entry name" value="RmlC_Cupin_sf"/>
</dbReference>
<name>A0ABR6ND29_9SPHN</name>
<dbReference type="RefSeq" id="WP_184151231.1">
    <property type="nucleotide sequence ID" value="NZ_JACHKA010000001.1"/>
</dbReference>
<comment type="caution">
    <text evidence="2">The sequence shown here is derived from an EMBL/GenBank/DDBJ whole genome shotgun (WGS) entry which is preliminary data.</text>
</comment>
<dbReference type="Gene3D" id="2.60.120.10">
    <property type="entry name" value="Jelly Rolls"/>
    <property type="match status" value="1"/>
</dbReference>
<feature type="region of interest" description="Disordered" evidence="1">
    <location>
        <begin position="1"/>
        <end position="24"/>
    </location>
</feature>
<protein>
    <recommendedName>
        <fullName evidence="4">5-deoxy-glucuronate isomerase</fullName>
    </recommendedName>
</protein>
<evidence type="ECO:0000256" key="1">
    <source>
        <dbReference type="SAM" id="MobiDB-lite"/>
    </source>
</evidence>
<evidence type="ECO:0008006" key="4">
    <source>
        <dbReference type="Google" id="ProtNLM"/>
    </source>
</evidence>